<dbReference type="EMBL" id="CP032694">
    <property type="protein sequence ID" value="AYG59687.1"/>
    <property type="molecule type" value="Genomic_DNA"/>
</dbReference>
<dbReference type="Proteomes" id="UP000282195">
    <property type="component" value="Chromosome"/>
</dbReference>
<evidence type="ECO:0000313" key="2">
    <source>
        <dbReference type="EMBL" id="AYG59687.1"/>
    </source>
</evidence>
<keyword evidence="1" id="KW-0732">Signal</keyword>
<dbReference type="KEGG" id="rjg:CCGE525_13410"/>
<organism evidence="2 3">
    <name type="scientific">Rhizobium jaguaris</name>
    <dbReference type="NCBI Taxonomy" id="1312183"/>
    <lineage>
        <taxon>Bacteria</taxon>
        <taxon>Pseudomonadati</taxon>
        <taxon>Pseudomonadota</taxon>
        <taxon>Alphaproteobacteria</taxon>
        <taxon>Hyphomicrobiales</taxon>
        <taxon>Rhizobiaceae</taxon>
        <taxon>Rhizobium/Agrobacterium group</taxon>
        <taxon>Rhizobium</taxon>
    </lineage>
</organism>
<keyword evidence="3" id="KW-1185">Reference proteome</keyword>
<evidence type="ECO:0000313" key="3">
    <source>
        <dbReference type="Proteomes" id="UP000282195"/>
    </source>
</evidence>
<evidence type="ECO:0000256" key="1">
    <source>
        <dbReference type="SAM" id="SignalP"/>
    </source>
</evidence>
<proteinExistence type="predicted"/>
<name>A0A387FPY1_9HYPH</name>
<sequence>MRNVALFAALLLSGCTTYTPAEQEKAVQSMPRDYRAQIVDHVHGALNDPFSVKEAEITGTIPVFAPIGKRLPGVCIRFFAKNQYGAYMGRVTYAVSFEGGKLYQVNPYGAECAGPWQPFPELDGKE</sequence>
<feature type="chain" id="PRO_5017332177" description="Lipoprotein" evidence="1">
    <location>
        <begin position="22"/>
        <end position="126"/>
    </location>
</feature>
<protein>
    <recommendedName>
        <fullName evidence="4">Lipoprotein</fullName>
    </recommendedName>
</protein>
<dbReference type="AlphaFoldDB" id="A0A387FPY1"/>
<dbReference type="OrthoDB" id="7872744at2"/>
<gene>
    <name evidence="2" type="ORF">CCGE525_13410</name>
</gene>
<dbReference type="PROSITE" id="PS51257">
    <property type="entry name" value="PROKAR_LIPOPROTEIN"/>
    <property type="match status" value="1"/>
</dbReference>
<reference evidence="2 3" key="1">
    <citation type="submission" date="2018-10" db="EMBL/GenBank/DDBJ databases">
        <title>Rhizobium etli, R. leguminosarum and a new Rhizobium genospecies from Phaseolus dumosus.</title>
        <authorList>
            <person name="Ramirez-Puebla S.T."/>
            <person name="Rogel-Hernandez M.A."/>
            <person name="Guerrero G."/>
            <person name="Ormeno-Orrillo E."/>
            <person name="Martinez-Romero J.C."/>
            <person name="Negrete-Yankelevich S."/>
            <person name="Martinez-Romero E."/>
        </authorList>
    </citation>
    <scope>NUCLEOTIDE SEQUENCE [LARGE SCALE GENOMIC DNA]</scope>
    <source>
        <strain evidence="2 3">CCGE525</strain>
    </source>
</reference>
<accession>A0A387FPY1</accession>
<evidence type="ECO:0008006" key="4">
    <source>
        <dbReference type="Google" id="ProtNLM"/>
    </source>
</evidence>
<feature type="signal peptide" evidence="1">
    <location>
        <begin position="1"/>
        <end position="21"/>
    </location>
</feature>